<dbReference type="OrthoDB" id="9797653at2"/>
<proteinExistence type="predicted"/>
<dbReference type="EMBL" id="QICC01000084">
    <property type="protein sequence ID" value="RNM40407.1"/>
    <property type="molecule type" value="Genomic_DNA"/>
</dbReference>
<dbReference type="InterPro" id="IPR044855">
    <property type="entry name" value="CoA-Trfase_III_dom3_sf"/>
</dbReference>
<dbReference type="InterPro" id="IPR050509">
    <property type="entry name" value="CoA-transferase_III"/>
</dbReference>
<sequence length="388" mass="42790">MKPLEGVTVVELSSYFAVPACGRVLATQGARVIKVEPPKGDVQRFFATPFGVPCSNEENMLFDTINGGKDFVSLDLRDPEDMQRFHQLLGQADVFLTNNRTKALAKMGLDYDSLKGRYPRLVCATFSGYGDKGAMKDAPGFDLVALFAETGFSKGMMVETEKSYPMGAAYGFGDIACGTMLAGAIGTALYRRAKTGEGDYVTSSLYGTGVWLTSILSALNVNGYEYPRTRQTCPPNSSPYRTRDGEWVSITINEYDRYWGPLCTALGIPELIDDERYNTKMAIHDPQNKIEALDHLERAFAQFDADDIVQRLRAADIVVTKLADFKDNHENPQALENRFMAPITYPNGKQTTLGQPPIRFNGMDEPEAAQGKPIGADNAKVFQEFGIE</sequence>
<dbReference type="Gene3D" id="3.30.1540.10">
    <property type="entry name" value="formyl-coa transferase, domain 3"/>
    <property type="match status" value="1"/>
</dbReference>
<dbReference type="SUPFAM" id="SSF89796">
    <property type="entry name" value="CoA-transferase family III (CaiB/BaiF)"/>
    <property type="match status" value="1"/>
</dbReference>
<name>A0A3N0IU39_9ACTN</name>
<dbReference type="RefSeq" id="WP_114546408.1">
    <property type="nucleotide sequence ID" value="NZ_PPTT01000014.1"/>
</dbReference>
<keyword evidence="3" id="KW-1185">Reference proteome</keyword>
<evidence type="ECO:0000313" key="3">
    <source>
        <dbReference type="Proteomes" id="UP000253817"/>
    </source>
</evidence>
<dbReference type="Pfam" id="PF02515">
    <property type="entry name" value="CoA_transf_3"/>
    <property type="match status" value="1"/>
</dbReference>
<evidence type="ECO:0000313" key="1">
    <source>
        <dbReference type="EMBL" id="RDB68598.1"/>
    </source>
</evidence>
<evidence type="ECO:0000313" key="4">
    <source>
        <dbReference type="Proteomes" id="UP000270112"/>
    </source>
</evidence>
<organism evidence="2 4">
    <name type="scientific">Eggerthella sinensis</name>
    <dbReference type="NCBI Taxonomy" id="242230"/>
    <lineage>
        <taxon>Bacteria</taxon>
        <taxon>Bacillati</taxon>
        <taxon>Actinomycetota</taxon>
        <taxon>Coriobacteriia</taxon>
        <taxon>Eggerthellales</taxon>
        <taxon>Eggerthellaceae</taxon>
        <taxon>Eggerthella</taxon>
    </lineage>
</organism>
<dbReference type="EMBL" id="PPTT01000014">
    <property type="protein sequence ID" value="RDB68598.1"/>
    <property type="molecule type" value="Genomic_DNA"/>
</dbReference>
<gene>
    <name evidence="1" type="ORF">C1876_09095</name>
    <name evidence="2" type="ORF">DMP09_14465</name>
</gene>
<dbReference type="AlphaFoldDB" id="A0A3N0IU39"/>
<comment type="caution">
    <text evidence="2">The sequence shown here is derived from an EMBL/GenBank/DDBJ whole genome shotgun (WGS) entry which is preliminary data.</text>
</comment>
<dbReference type="PANTHER" id="PTHR48228:SF2">
    <property type="entry name" value="E-CINNAMOYL-COA:R-PHENYLLACTATE COA TRANSFERASE LARGE SUBUNIT"/>
    <property type="match status" value="1"/>
</dbReference>
<dbReference type="PANTHER" id="PTHR48228">
    <property type="entry name" value="SUCCINYL-COA--D-CITRAMALATE COA-TRANSFERASE"/>
    <property type="match status" value="1"/>
</dbReference>
<reference evidence="2" key="3">
    <citation type="journal article" date="2019" name="Microbiol. Resour. Announc.">
        <title>Draft Genome Sequences of Type Strains of Gordonibacter faecihominis, Paraeggerthella hongkongensis, Parvibacter caecicola,Slackia equolifaciens, Slackia faecicanis, and Slackia isoflavoniconvertens.</title>
        <authorList>
            <person name="Danylec N."/>
            <person name="Stoll D.A."/>
            <person name="Dotsch A."/>
            <person name="Huch M."/>
        </authorList>
    </citation>
    <scope>NUCLEOTIDE SEQUENCE</scope>
    <source>
        <strain evidence="2">DSM 16107</strain>
    </source>
</reference>
<evidence type="ECO:0000313" key="2">
    <source>
        <dbReference type="EMBL" id="RNM40407.1"/>
    </source>
</evidence>
<dbReference type="Proteomes" id="UP000253817">
    <property type="component" value="Unassembled WGS sequence"/>
</dbReference>
<dbReference type="Proteomes" id="UP000270112">
    <property type="component" value="Unassembled WGS sequence"/>
</dbReference>
<accession>A0A3N0IU39</accession>
<dbReference type="GO" id="GO:0016740">
    <property type="term" value="F:transferase activity"/>
    <property type="evidence" value="ECO:0007669"/>
    <property type="project" value="UniProtKB-KW"/>
</dbReference>
<keyword evidence="2" id="KW-0808">Transferase</keyword>
<dbReference type="InterPro" id="IPR023606">
    <property type="entry name" value="CoA-Trfase_III_dom_1_sf"/>
</dbReference>
<reference evidence="4" key="2">
    <citation type="submission" date="2018-05" db="EMBL/GenBank/DDBJ databases">
        <title>Genome Sequencing of selected type strains of the family Eggerthellaceae.</title>
        <authorList>
            <person name="Danylec N."/>
            <person name="Stoll D.A."/>
            <person name="Doetsch A."/>
            <person name="Huch M."/>
        </authorList>
    </citation>
    <scope>NUCLEOTIDE SEQUENCE [LARGE SCALE GENOMIC DNA]</scope>
    <source>
        <strain evidence="4">DSM 16107</strain>
    </source>
</reference>
<dbReference type="Gene3D" id="3.40.50.10540">
    <property type="entry name" value="Crotonobetainyl-coa:carnitine coa-transferase, domain 1"/>
    <property type="match status" value="1"/>
</dbReference>
<dbReference type="InterPro" id="IPR003673">
    <property type="entry name" value="CoA-Trfase_fam_III"/>
</dbReference>
<reference evidence="1 3" key="1">
    <citation type="journal article" date="2018" name="Elife">
        <title>Discovery and characterization of a prevalent human gut bacterial enzyme sufficient for the inactivation of a family of plant toxins.</title>
        <authorList>
            <person name="Koppel N."/>
            <person name="Bisanz J.E."/>
            <person name="Pandelia M.E."/>
            <person name="Turnbaugh P.J."/>
            <person name="Balskus E.P."/>
        </authorList>
    </citation>
    <scope>NUCLEOTIDE SEQUENCE [LARGE SCALE GENOMIC DNA]</scope>
    <source>
        <strain evidence="1 3">DSM 16107</strain>
    </source>
</reference>
<protein>
    <submittedName>
        <fullName evidence="2">CoA transferase</fullName>
    </submittedName>
</protein>